<dbReference type="AlphaFoldDB" id="A0A1G7N7A1"/>
<gene>
    <name evidence="1" type="ORF">SAMN05216571_101264</name>
</gene>
<dbReference type="EMBL" id="FNCI01000001">
    <property type="protein sequence ID" value="SDF69822.1"/>
    <property type="molecule type" value="Genomic_DNA"/>
</dbReference>
<organism evidence="1 2">
    <name type="scientific">Onishia taeanensis</name>
    <dbReference type="NCBI Taxonomy" id="284577"/>
    <lineage>
        <taxon>Bacteria</taxon>
        <taxon>Pseudomonadati</taxon>
        <taxon>Pseudomonadota</taxon>
        <taxon>Gammaproteobacteria</taxon>
        <taxon>Oceanospirillales</taxon>
        <taxon>Halomonadaceae</taxon>
        <taxon>Onishia</taxon>
    </lineage>
</organism>
<dbReference type="STRING" id="284577.SAMN05216571_101264"/>
<evidence type="ECO:0000313" key="2">
    <source>
        <dbReference type="Proteomes" id="UP000198641"/>
    </source>
</evidence>
<proteinExistence type="predicted"/>
<dbReference type="Pfam" id="PF11367">
    <property type="entry name" value="Tail_completion_gp17"/>
    <property type="match status" value="1"/>
</dbReference>
<name>A0A1G7N7A1_9GAMM</name>
<dbReference type="InterPro" id="IPR021508">
    <property type="entry name" value="Gp17-like"/>
</dbReference>
<accession>A0A1G7N7A1</accession>
<keyword evidence="2" id="KW-1185">Reference proteome</keyword>
<evidence type="ECO:0008006" key="3">
    <source>
        <dbReference type="Google" id="ProtNLM"/>
    </source>
</evidence>
<reference evidence="1 2" key="1">
    <citation type="submission" date="2016-10" db="EMBL/GenBank/DDBJ databases">
        <authorList>
            <person name="de Groot N.N."/>
        </authorList>
    </citation>
    <scope>NUCLEOTIDE SEQUENCE [LARGE SCALE GENOMIC DNA]</scope>
    <source>
        <strain evidence="1 2">BH539</strain>
    </source>
</reference>
<dbReference type="Proteomes" id="UP000198641">
    <property type="component" value="Unassembled WGS sequence"/>
</dbReference>
<protein>
    <recommendedName>
        <fullName evidence="3">DUF3168 domain-containing protein</fullName>
    </recommendedName>
</protein>
<dbReference type="RefSeq" id="WP_092522301.1">
    <property type="nucleotide sequence ID" value="NZ_FNCI01000001.1"/>
</dbReference>
<evidence type="ECO:0000313" key="1">
    <source>
        <dbReference type="EMBL" id="SDF69822.1"/>
    </source>
</evidence>
<dbReference type="OrthoDB" id="5739856at2"/>
<sequence>MLPPIFTICAADAAVTALLGSDPTRLHPFGKAPQRVALPYAVWRIPTGAPENYLDSAPDVDRWRLQVDVYAGNGNDATAVTEALRDAIEPHAHIVRWGDTDTDPETGNRHISFDVSWHVPR</sequence>